<gene>
    <name evidence="8" type="ORF">A7U60_g5668</name>
</gene>
<feature type="transmembrane region" description="Helical" evidence="7">
    <location>
        <begin position="153"/>
        <end position="176"/>
    </location>
</feature>
<evidence type="ECO:0000313" key="8">
    <source>
        <dbReference type="EMBL" id="OCB87154.1"/>
    </source>
</evidence>
<keyword evidence="3" id="KW-0406">Ion transport</keyword>
<organism evidence="8 9">
    <name type="scientific">Sanghuangporus baumii</name>
    <name type="common">Phellinus baumii</name>
    <dbReference type="NCBI Taxonomy" id="108892"/>
    <lineage>
        <taxon>Eukaryota</taxon>
        <taxon>Fungi</taxon>
        <taxon>Dikarya</taxon>
        <taxon>Basidiomycota</taxon>
        <taxon>Agaricomycotina</taxon>
        <taxon>Agaricomycetes</taxon>
        <taxon>Hymenochaetales</taxon>
        <taxon>Hymenochaetaceae</taxon>
        <taxon>Sanghuangporus</taxon>
    </lineage>
</organism>
<feature type="transmembrane region" description="Helical" evidence="7">
    <location>
        <begin position="237"/>
        <end position="258"/>
    </location>
</feature>
<keyword evidence="6 7" id="KW-0472">Membrane</keyword>
<evidence type="ECO:0000256" key="2">
    <source>
        <dbReference type="ARBA" id="ARBA00008333"/>
    </source>
</evidence>
<dbReference type="Proteomes" id="UP000757232">
    <property type="component" value="Unassembled WGS sequence"/>
</dbReference>
<feature type="transmembrane region" description="Helical" evidence="7">
    <location>
        <begin position="117"/>
        <end position="141"/>
    </location>
</feature>
<reference evidence="8" key="1">
    <citation type="submission" date="2016-06" db="EMBL/GenBank/DDBJ databases">
        <title>Draft Genome sequence of the fungus Inonotus baumii.</title>
        <authorList>
            <person name="Zhu H."/>
            <person name="Lin W."/>
        </authorList>
    </citation>
    <scope>NUCLEOTIDE SEQUENCE</scope>
    <source>
        <strain evidence="8">821</strain>
    </source>
</reference>
<feature type="transmembrane region" description="Helical" evidence="7">
    <location>
        <begin position="265"/>
        <end position="284"/>
    </location>
</feature>
<keyword evidence="4 7" id="KW-0812">Transmembrane</keyword>
<keyword evidence="3" id="KW-0410">Iron transport</keyword>
<evidence type="ECO:0000256" key="7">
    <source>
        <dbReference type="SAM" id="Phobius"/>
    </source>
</evidence>
<feature type="transmembrane region" description="Helical" evidence="7">
    <location>
        <begin position="351"/>
        <end position="372"/>
    </location>
</feature>
<protein>
    <submittedName>
        <fullName evidence="8">Iron permease FTR1</fullName>
    </submittedName>
</protein>
<feature type="transmembrane region" description="Helical" evidence="7">
    <location>
        <begin position="6"/>
        <end position="32"/>
    </location>
</feature>
<dbReference type="PANTHER" id="PTHR31632:SF2">
    <property type="entry name" value="PLASMA MEMBRANE IRON PERMEASE"/>
    <property type="match status" value="1"/>
</dbReference>
<feature type="transmembrane region" description="Helical" evidence="7">
    <location>
        <begin position="197"/>
        <end position="217"/>
    </location>
</feature>
<evidence type="ECO:0000256" key="1">
    <source>
        <dbReference type="ARBA" id="ARBA00004141"/>
    </source>
</evidence>
<dbReference type="GO" id="GO:0015093">
    <property type="term" value="F:ferrous iron transmembrane transporter activity"/>
    <property type="evidence" value="ECO:0007669"/>
    <property type="project" value="TreeGrafter"/>
</dbReference>
<accession>A0A9Q5NB77</accession>
<dbReference type="GO" id="GO:0033573">
    <property type="term" value="C:high-affinity iron permease complex"/>
    <property type="evidence" value="ECO:0007669"/>
    <property type="project" value="InterPro"/>
</dbReference>
<evidence type="ECO:0000256" key="5">
    <source>
        <dbReference type="ARBA" id="ARBA00022989"/>
    </source>
</evidence>
<evidence type="ECO:0000256" key="3">
    <source>
        <dbReference type="ARBA" id="ARBA00022496"/>
    </source>
</evidence>
<evidence type="ECO:0000313" key="9">
    <source>
        <dbReference type="Proteomes" id="UP000757232"/>
    </source>
</evidence>
<sequence length="417" mass="45652">MAGNLFSITIFFIVFRETLEAAIIISVLLGLIEQIARPSVASEEQGIFVTDWRHPNHPHHQAYLKDHAEKVNAEKEKDANGGQPDGPMLIIDDSVVNENEESNGVTKRLIRRLRLQILLGSALGLLIALAIGAAFIAIFFTEASDLWAKTEEVWEGVFSLIASLIILAMGLTMLKLDRARVKWRVKLLRAIEKSKPGKDGLAGQLIIFFLPFITVLREGLEAVVFVGGVSLGQSARSIPIAAIVGIICGLVCGFLIYAFASRSTLIVFLVIMTNFLLLIGAGLFSRSVGNFQTYRFNKLLGADVDDSGGDGPGSYDVRGVVWHLDCCNPENNSGNQGWKIFNALFGWTNTATIGTVLAYVFYWIAVIALVVYMKFAEGRIKLLGYEGGAYRRRRAAKADVAAIVRKVPAEEAELSPH</sequence>
<proteinExistence type="inferred from homology"/>
<keyword evidence="3" id="KW-0408">Iron</keyword>
<dbReference type="Pfam" id="PF03239">
    <property type="entry name" value="FTR1"/>
    <property type="match status" value="1"/>
</dbReference>
<evidence type="ECO:0000256" key="6">
    <source>
        <dbReference type="ARBA" id="ARBA00023136"/>
    </source>
</evidence>
<dbReference type="EMBL" id="LNZH02000194">
    <property type="protein sequence ID" value="OCB87154.1"/>
    <property type="molecule type" value="Genomic_DNA"/>
</dbReference>
<comment type="subcellular location">
    <subcellularLocation>
        <location evidence="1">Membrane</location>
        <topology evidence="1">Multi-pass membrane protein</topology>
    </subcellularLocation>
</comment>
<dbReference type="AlphaFoldDB" id="A0A9Q5NB77"/>
<comment type="caution">
    <text evidence="8">The sequence shown here is derived from an EMBL/GenBank/DDBJ whole genome shotgun (WGS) entry which is preliminary data.</text>
</comment>
<dbReference type="InterPro" id="IPR004923">
    <property type="entry name" value="FTR1/Fip1/EfeU"/>
</dbReference>
<evidence type="ECO:0000256" key="4">
    <source>
        <dbReference type="ARBA" id="ARBA00022692"/>
    </source>
</evidence>
<keyword evidence="9" id="KW-1185">Reference proteome</keyword>
<keyword evidence="3" id="KW-0813">Transport</keyword>
<name>A0A9Q5NB77_SANBA</name>
<dbReference type="OrthoDB" id="4364at2759"/>
<comment type="similarity">
    <text evidence="2">Belongs to the oxidase-dependent Fe transporter (OFeT) (TC 9.A.10.1) family.</text>
</comment>
<dbReference type="PANTHER" id="PTHR31632">
    <property type="entry name" value="IRON TRANSPORTER FTH1"/>
    <property type="match status" value="1"/>
</dbReference>
<keyword evidence="5 7" id="KW-1133">Transmembrane helix</keyword>